<dbReference type="PANTHER" id="PTHR36435:SF1">
    <property type="entry name" value="CAAX AMINO TERMINAL PROTEASE FAMILY PROTEIN"/>
    <property type="match status" value="1"/>
</dbReference>
<feature type="transmembrane region" description="Helical" evidence="1">
    <location>
        <begin position="242"/>
        <end position="262"/>
    </location>
</feature>
<keyword evidence="1" id="KW-0812">Transmembrane</keyword>
<keyword evidence="4" id="KW-1185">Reference proteome</keyword>
<organism evidence="3 4">
    <name type="scientific">Lutimaribacter pacificus</name>
    <dbReference type="NCBI Taxonomy" id="391948"/>
    <lineage>
        <taxon>Bacteria</taxon>
        <taxon>Pseudomonadati</taxon>
        <taxon>Pseudomonadota</taxon>
        <taxon>Alphaproteobacteria</taxon>
        <taxon>Rhodobacterales</taxon>
        <taxon>Roseobacteraceae</taxon>
        <taxon>Lutimaribacter</taxon>
    </lineage>
</organism>
<dbReference type="Proteomes" id="UP000324252">
    <property type="component" value="Unassembled WGS sequence"/>
</dbReference>
<evidence type="ECO:0000313" key="3">
    <source>
        <dbReference type="EMBL" id="SHJ89765.1"/>
    </source>
</evidence>
<evidence type="ECO:0000256" key="1">
    <source>
        <dbReference type="SAM" id="Phobius"/>
    </source>
</evidence>
<feature type="transmembrane region" description="Helical" evidence="1">
    <location>
        <begin position="71"/>
        <end position="93"/>
    </location>
</feature>
<feature type="transmembrane region" description="Helical" evidence="1">
    <location>
        <begin position="179"/>
        <end position="196"/>
    </location>
</feature>
<dbReference type="AlphaFoldDB" id="A0A1H0GMW4"/>
<dbReference type="OrthoDB" id="7171777at2"/>
<sequence>MKLPPSYTPLAAYVAPARERSEPWRLGAGMALILMLALTMATAFGALLGALLPPTTYTAYIEATSAGPGEILFLLFGSVFLLVPTLVCVDILHGRRPVTLLGRPGLAWWQGRRVVVALGLLYLALWVLPPWDGGSLQSGLDTRRWITLLPLGLLGVLLQVTTEEAIFRGYLLQQLAARFSHPAIWMVAPSVLFGALHHDPALGANSVWIMASATLFGILASDLTARSGSLGPAIALHFVNNAIAFLLIAAQEEIGALALYLWPIDMSDPAQMRSTLLIDTAAQLCGWLAARVALRR</sequence>
<dbReference type="Pfam" id="PF02517">
    <property type="entry name" value="Rce1-like"/>
    <property type="match status" value="1"/>
</dbReference>
<dbReference type="EMBL" id="FQZZ01000002">
    <property type="protein sequence ID" value="SHJ89765.1"/>
    <property type="molecule type" value="Genomic_DNA"/>
</dbReference>
<keyword evidence="1" id="KW-1133">Transmembrane helix</keyword>
<dbReference type="RefSeq" id="WP_149787964.1">
    <property type="nucleotide sequence ID" value="NZ_FNIO01000003.1"/>
</dbReference>
<feature type="transmembrane region" description="Helical" evidence="1">
    <location>
        <begin position="145"/>
        <end position="167"/>
    </location>
</feature>
<dbReference type="InterPro" id="IPR052710">
    <property type="entry name" value="CAAX_protease"/>
</dbReference>
<evidence type="ECO:0000259" key="2">
    <source>
        <dbReference type="Pfam" id="PF02517"/>
    </source>
</evidence>
<dbReference type="PANTHER" id="PTHR36435">
    <property type="entry name" value="SLR1288 PROTEIN"/>
    <property type="match status" value="1"/>
</dbReference>
<feature type="transmembrane region" description="Helical" evidence="1">
    <location>
        <begin position="114"/>
        <end position="133"/>
    </location>
</feature>
<name>A0A1H0GMW4_9RHOB</name>
<reference evidence="3 4" key="1">
    <citation type="submission" date="2016-11" db="EMBL/GenBank/DDBJ databases">
        <authorList>
            <person name="Varghese N."/>
            <person name="Submissions S."/>
        </authorList>
    </citation>
    <scope>NUCLEOTIDE SEQUENCE [LARGE SCALE GENOMIC DNA]</scope>
    <source>
        <strain evidence="3 4">DSM 29620</strain>
    </source>
</reference>
<gene>
    <name evidence="3" type="ORF">SAMN05444142_102298</name>
</gene>
<feature type="domain" description="CAAX prenyl protease 2/Lysostaphin resistance protein A-like" evidence="2">
    <location>
        <begin position="147"/>
        <end position="243"/>
    </location>
</feature>
<feature type="transmembrane region" description="Helical" evidence="1">
    <location>
        <begin position="28"/>
        <end position="51"/>
    </location>
</feature>
<keyword evidence="1" id="KW-0472">Membrane</keyword>
<dbReference type="GO" id="GO:0004175">
    <property type="term" value="F:endopeptidase activity"/>
    <property type="evidence" value="ECO:0007669"/>
    <property type="project" value="UniProtKB-ARBA"/>
</dbReference>
<proteinExistence type="predicted"/>
<accession>A0A1H0GMW4</accession>
<dbReference type="GO" id="GO:0080120">
    <property type="term" value="P:CAAX-box protein maturation"/>
    <property type="evidence" value="ECO:0007669"/>
    <property type="project" value="UniProtKB-ARBA"/>
</dbReference>
<feature type="transmembrane region" description="Helical" evidence="1">
    <location>
        <begin position="202"/>
        <end position="221"/>
    </location>
</feature>
<dbReference type="InterPro" id="IPR003675">
    <property type="entry name" value="Rce1/LyrA-like_dom"/>
</dbReference>
<evidence type="ECO:0000313" key="4">
    <source>
        <dbReference type="Proteomes" id="UP000324252"/>
    </source>
</evidence>
<protein>
    <recommendedName>
        <fullName evidence="2">CAAX prenyl protease 2/Lysostaphin resistance protein A-like domain-containing protein</fullName>
    </recommendedName>
</protein>